<accession>A0AC34RGI0</accession>
<name>A0AC34RGI0_9BILA</name>
<proteinExistence type="predicted"/>
<organism evidence="1 2">
    <name type="scientific">Panagrolaimus sp. JU765</name>
    <dbReference type="NCBI Taxonomy" id="591449"/>
    <lineage>
        <taxon>Eukaryota</taxon>
        <taxon>Metazoa</taxon>
        <taxon>Ecdysozoa</taxon>
        <taxon>Nematoda</taxon>
        <taxon>Chromadorea</taxon>
        <taxon>Rhabditida</taxon>
        <taxon>Tylenchina</taxon>
        <taxon>Panagrolaimomorpha</taxon>
        <taxon>Panagrolaimoidea</taxon>
        <taxon>Panagrolaimidae</taxon>
        <taxon>Panagrolaimus</taxon>
    </lineage>
</organism>
<dbReference type="Proteomes" id="UP000887576">
    <property type="component" value="Unplaced"/>
</dbReference>
<dbReference type="WBParaSite" id="JU765_v2.g654.t1">
    <property type="protein sequence ID" value="JU765_v2.g654.t1"/>
    <property type="gene ID" value="JU765_v2.g654"/>
</dbReference>
<reference evidence="2" key="1">
    <citation type="submission" date="2022-11" db="UniProtKB">
        <authorList>
            <consortium name="WormBaseParasite"/>
        </authorList>
    </citation>
    <scope>IDENTIFICATION</scope>
</reference>
<sequence>MHLFVVLFSAVFTVLQIHGYTCRVRSKLVNDHGGCDILFASHNPERKCLNYCYIGTKNEYSGEIIYIESVDSSNSFNWTVMAGTTKLESHSIVMKEIYNFEIIGGNYVKGIISLLVQTQELLFAVFIDVISPNVYDAIVIECYVNFIELSSLKNCSNVCYIGKRGEKLIFFASNGTFGQFYWLYITTDGDIHYLKMNLENNSANAEQLAENMTHFAQAAISDDDIFFLLVSSNKSNTMENARWFVINYETLMVNKTLSFTRFPKHLHNVEIFGGNLTYICKNKNITKPIADVIDFYNAQPIC</sequence>
<evidence type="ECO:0000313" key="2">
    <source>
        <dbReference type="WBParaSite" id="JU765_v2.g654.t1"/>
    </source>
</evidence>
<protein>
    <submittedName>
        <fullName evidence="2">Uncharacterized protein</fullName>
    </submittedName>
</protein>
<evidence type="ECO:0000313" key="1">
    <source>
        <dbReference type="Proteomes" id="UP000887576"/>
    </source>
</evidence>